<feature type="chain" id="PRO_5046390957" evidence="5">
    <location>
        <begin position="21"/>
        <end position="167"/>
    </location>
</feature>
<comment type="similarity">
    <text evidence="2">Belongs to the fimbrial protein family.</text>
</comment>
<evidence type="ECO:0000256" key="5">
    <source>
        <dbReference type="SAM" id="SignalP"/>
    </source>
</evidence>
<dbReference type="InterPro" id="IPR008966">
    <property type="entry name" value="Adhesion_dom_sf"/>
</dbReference>
<comment type="caution">
    <text evidence="7">The sequence shown here is derived from an EMBL/GenBank/DDBJ whole genome shotgun (WGS) entry which is preliminary data.</text>
</comment>
<evidence type="ECO:0000256" key="1">
    <source>
        <dbReference type="ARBA" id="ARBA00004561"/>
    </source>
</evidence>
<dbReference type="EMBL" id="JAGQDC010000005">
    <property type="protein sequence ID" value="MCL1028985.1"/>
    <property type="molecule type" value="Genomic_DNA"/>
</dbReference>
<dbReference type="InterPro" id="IPR036937">
    <property type="entry name" value="Adhesion_dom_fimbrial_sf"/>
</dbReference>
<dbReference type="SUPFAM" id="SSF49401">
    <property type="entry name" value="Bacterial adhesins"/>
    <property type="match status" value="1"/>
</dbReference>
<accession>A0ABT0KAE3</accession>
<feature type="domain" description="Fimbrial-type adhesion" evidence="6">
    <location>
        <begin position="29"/>
        <end position="166"/>
    </location>
</feature>
<proteinExistence type="inferred from homology"/>
<evidence type="ECO:0000313" key="8">
    <source>
        <dbReference type="Proteomes" id="UP001165275"/>
    </source>
</evidence>
<evidence type="ECO:0000256" key="2">
    <source>
        <dbReference type="ARBA" id="ARBA00006671"/>
    </source>
</evidence>
<evidence type="ECO:0000259" key="6">
    <source>
        <dbReference type="Pfam" id="PF00419"/>
    </source>
</evidence>
<dbReference type="RefSeq" id="WP_248945249.1">
    <property type="nucleotide sequence ID" value="NZ_CBCSGY010000068.1"/>
</dbReference>
<evidence type="ECO:0000256" key="4">
    <source>
        <dbReference type="ARBA" id="ARBA00023263"/>
    </source>
</evidence>
<sequence length="167" mass="17674">MNGKSLLFLCLSFFITTSHAEISASSKTNFTGMITIATCNIVVGDDDQAVHMGEVSSAELDARGRSSPISFTINLYGCNASDRIARIVFDQVGAGASGSAIPVQGVRGIALSLLDGKGAPIYFGRKSGGQKIITGDNHLLFSAYLVKTGTIIPGAFSRVLHYTIYYE</sequence>
<keyword evidence="8" id="KW-1185">Reference proteome</keyword>
<keyword evidence="4" id="KW-0281">Fimbrium</keyword>
<evidence type="ECO:0000313" key="7">
    <source>
        <dbReference type="EMBL" id="MCL1028985.1"/>
    </source>
</evidence>
<keyword evidence="3 5" id="KW-0732">Signal</keyword>
<feature type="signal peptide" evidence="5">
    <location>
        <begin position="1"/>
        <end position="20"/>
    </location>
</feature>
<evidence type="ECO:0000256" key="3">
    <source>
        <dbReference type="ARBA" id="ARBA00022729"/>
    </source>
</evidence>
<dbReference type="PANTHER" id="PTHR33420">
    <property type="entry name" value="FIMBRIAL SUBUNIT ELFA-RELATED"/>
    <property type="match status" value="1"/>
</dbReference>
<dbReference type="InterPro" id="IPR000259">
    <property type="entry name" value="Adhesion_dom_fimbrial"/>
</dbReference>
<dbReference type="Gene3D" id="2.60.40.1090">
    <property type="entry name" value="Fimbrial-type adhesion domain"/>
    <property type="match status" value="1"/>
</dbReference>
<dbReference type="PANTHER" id="PTHR33420:SF3">
    <property type="entry name" value="FIMBRIAL SUBUNIT ELFA"/>
    <property type="match status" value="1"/>
</dbReference>
<dbReference type="Pfam" id="PF00419">
    <property type="entry name" value="Fimbrial"/>
    <property type="match status" value="1"/>
</dbReference>
<comment type="subcellular location">
    <subcellularLocation>
        <location evidence="1">Fimbrium</location>
    </subcellularLocation>
</comment>
<organism evidence="7 8">
    <name type="scientific">Serratia silvae</name>
    <dbReference type="NCBI Taxonomy" id="2824122"/>
    <lineage>
        <taxon>Bacteria</taxon>
        <taxon>Pseudomonadati</taxon>
        <taxon>Pseudomonadota</taxon>
        <taxon>Gammaproteobacteria</taxon>
        <taxon>Enterobacterales</taxon>
        <taxon>Yersiniaceae</taxon>
        <taxon>Serratia</taxon>
    </lineage>
</organism>
<name>A0ABT0KAE3_9GAMM</name>
<dbReference type="InterPro" id="IPR050263">
    <property type="entry name" value="Bact_Fimbrial_Adh_Pro"/>
</dbReference>
<dbReference type="Proteomes" id="UP001165275">
    <property type="component" value="Unassembled WGS sequence"/>
</dbReference>
<gene>
    <name evidence="7" type="ORF">KAJ71_08095</name>
</gene>
<reference evidence="7" key="1">
    <citation type="submission" date="2021-04" db="EMBL/GenBank/DDBJ databases">
        <title>Genome sequence of Serratia sp. arafor3.</title>
        <authorList>
            <person name="Besaury L."/>
        </authorList>
    </citation>
    <scope>NUCLEOTIDE SEQUENCE</scope>
    <source>
        <strain evidence="7">Arafor3</strain>
    </source>
</reference>
<protein>
    <submittedName>
        <fullName evidence="7">Type 1 fimbrial protein</fullName>
    </submittedName>
</protein>